<dbReference type="NCBIfam" id="NF033452">
    <property type="entry name" value="BREX_1_MTaseX"/>
    <property type="match status" value="1"/>
</dbReference>
<comment type="caution">
    <text evidence="8">The sequence shown here is derived from an EMBL/GenBank/DDBJ whole genome shotgun (WGS) entry which is preliminary data.</text>
</comment>
<dbReference type="InterPro" id="IPR050953">
    <property type="entry name" value="N4_N6_ade-DNA_methylase"/>
</dbReference>
<reference evidence="8 9" key="1">
    <citation type="submission" date="2019-01" db="EMBL/GenBank/DDBJ databases">
        <title>Fusobacterium necrophorum Isolated From the Uterus of Dairy Cows.</title>
        <authorList>
            <person name="Francis A.M."/>
        </authorList>
    </citation>
    <scope>NUCLEOTIDE SEQUENCE [LARGE SCALE GENOMIC DNA]</scope>
    <source>
        <strain evidence="8 9">KG35</strain>
    </source>
</reference>
<comment type="catalytic activity">
    <reaction evidence="5">
        <text>a 2'-deoxyadenosine in DNA + S-adenosyl-L-methionine = an N(6)-methyl-2'-deoxyadenosine in DNA + S-adenosyl-L-homocysteine + H(+)</text>
        <dbReference type="Rhea" id="RHEA:15197"/>
        <dbReference type="Rhea" id="RHEA-COMP:12418"/>
        <dbReference type="Rhea" id="RHEA-COMP:12419"/>
        <dbReference type="ChEBI" id="CHEBI:15378"/>
        <dbReference type="ChEBI" id="CHEBI:57856"/>
        <dbReference type="ChEBI" id="CHEBI:59789"/>
        <dbReference type="ChEBI" id="CHEBI:90615"/>
        <dbReference type="ChEBI" id="CHEBI:90616"/>
        <dbReference type="EC" id="2.1.1.72"/>
    </reaction>
</comment>
<gene>
    <name evidence="8" type="primary">pglX</name>
    <name evidence="8" type="ORF">EPT53_09500</name>
</gene>
<dbReference type="SUPFAM" id="SSF53335">
    <property type="entry name" value="S-adenosyl-L-methionine-dependent methyltransferases"/>
    <property type="match status" value="1"/>
</dbReference>
<evidence type="ECO:0000256" key="4">
    <source>
        <dbReference type="ARBA" id="ARBA00022691"/>
    </source>
</evidence>
<evidence type="ECO:0000313" key="9">
    <source>
        <dbReference type="Proteomes" id="UP000289216"/>
    </source>
</evidence>
<dbReference type="PROSITE" id="PS00092">
    <property type="entry name" value="N6_MTASE"/>
    <property type="match status" value="1"/>
</dbReference>
<organism evidence="8 9">
    <name type="scientific">Fusobacterium necrophorum</name>
    <dbReference type="NCBI Taxonomy" id="859"/>
    <lineage>
        <taxon>Bacteria</taxon>
        <taxon>Fusobacteriati</taxon>
        <taxon>Fusobacteriota</taxon>
        <taxon>Fusobacteriia</taxon>
        <taxon>Fusobacteriales</taxon>
        <taxon>Fusobacteriaceae</taxon>
        <taxon>Fusobacterium</taxon>
    </lineage>
</organism>
<dbReference type="GO" id="GO:0003676">
    <property type="term" value="F:nucleic acid binding"/>
    <property type="evidence" value="ECO:0007669"/>
    <property type="project" value="InterPro"/>
</dbReference>
<dbReference type="PRINTS" id="PR00507">
    <property type="entry name" value="N12N6MTFRASE"/>
</dbReference>
<evidence type="ECO:0000256" key="2">
    <source>
        <dbReference type="ARBA" id="ARBA00022603"/>
    </source>
</evidence>
<feature type="coiled-coil region" evidence="6">
    <location>
        <begin position="1159"/>
        <end position="1189"/>
    </location>
</feature>
<dbReference type="GO" id="GO:0032259">
    <property type="term" value="P:methylation"/>
    <property type="evidence" value="ECO:0007669"/>
    <property type="project" value="UniProtKB-KW"/>
</dbReference>
<keyword evidence="2 8" id="KW-0489">Methyltransferase</keyword>
<dbReference type="InterPro" id="IPR047939">
    <property type="entry name" value="BREX_1_PglX"/>
</dbReference>
<dbReference type="EC" id="2.1.1.72" evidence="1"/>
<accession>A0A4Q2KUR3</accession>
<dbReference type="Gene3D" id="3.40.50.150">
    <property type="entry name" value="Vaccinia Virus protein VP39"/>
    <property type="match status" value="1"/>
</dbReference>
<evidence type="ECO:0000256" key="5">
    <source>
        <dbReference type="ARBA" id="ARBA00047942"/>
    </source>
</evidence>
<evidence type="ECO:0000256" key="6">
    <source>
        <dbReference type="SAM" id="Coils"/>
    </source>
</evidence>
<protein>
    <recommendedName>
        <fullName evidence="1">site-specific DNA-methyltransferase (adenine-specific)</fullName>
        <ecNumber evidence="1">2.1.1.72</ecNumber>
    </recommendedName>
</protein>
<dbReference type="RefSeq" id="WP_129491630.1">
    <property type="nucleotide sequence ID" value="NZ_SBAP01000027.1"/>
</dbReference>
<keyword evidence="3 8" id="KW-0808">Transferase</keyword>
<keyword evidence="4" id="KW-0949">S-adenosyl-L-methionine</keyword>
<dbReference type="InterPro" id="IPR011639">
    <property type="entry name" value="MethylTrfase_TaqI-like_dom"/>
</dbReference>
<dbReference type="Proteomes" id="UP000289216">
    <property type="component" value="Unassembled WGS sequence"/>
</dbReference>
<dbReference type="EMBL" id="SBAP01000027">
    <property type="protein sequence ID" value="RXZ68537.1"/>
    <property type="molecule type" value="Genomic_DNA"/>
</dbReference>
<feature type="domain" description="Type II methyltransferase M.TaqI-like" evidence="7">
    <location>
        <begin position="342"/>
        <end position="574"/>
    </location>
</feature>
<evidence type="ECO:0000256" key="3">
    <source>
        <dbReference type="ARBA" id="ARBA00022679"/>
    </source>
</evidence>
<evidence type="ECO:0000256" key="1">
    <source>
        <dbReference type="ARBA" id="ARBA00011900"/>
    </source>
</evidence>
<keyword evidence="6" id="KW-0175">Coiled coil</keyword>
<dbReference type="InterPro" id="IPR002052">
    <property type="entry name" value="DNA_methylase_N6_adenine_CS"/>
</dbReference>
<dbReference type="PANTHER" id="PTHR33841:SF1">
    <property type="entry name" value="DNA METHYLTRANSFERASE A"/>
    <property type="match status" value="1"/>
</dbReference>
<dbReference type="GO" id="GO:0009007">
    <property type="term" value="F:site-specific DNA-methyltransferase (adenine-specific) activity"/>
    <property type="evidence" value="ECO:0007669"/>
    <property type="project" value="UniProtKB-EC"/>
</dbReference>
<evidence type="ECO:0000259" key="7">
    <source>
        <dbReference type="Pfam" id="PF07669"/>
    </source>
</evidence>
<proteinExistence type="predicted"/>
<name>A0A4Q2KUR3_9FUSO</name>
<evidence type="ECO:0000313" key="8">
    <source>
        <dbReference type="EMBL" id="RXZ68537.1"/>
    </source>
</evidence>
<dbReference type="Pfam" id="PF07669">
    <property type="entry name" value="Eco57I"/>
    <property type="match status" value="1"/>
</dbReference>
<dbReference type="PANTHER" id="PTHR33841">
    <property type="entry name" value="DNA METHYLTRANSFERASE YEEA-RELATED"/>
    <property type="match status" value="1"/>
</dbReference>
<sequence length="1213" mass="142221">MNKSNLKKFAIEARQKLREKTKAQLKRLGIEEKKIEEGKDMGSQVEIYGKLYSKSSYQHLLVKYHSLGYEELVEESAYLWFNRLTALAYMELHDCFTEHMIFSKGNKGEPDILDEYFQTDFFQKMPLEKQEELHHLRDQNTSDSLETLYSILMEEKCEELSKIMPFLFSKKGKYADILFPSGLLMQDSILKKLQAVLLETQEEHQSIPVEILGWLYQYYNSERREVVYDGSMKKSKITREFIPAATQLFTPDWIVRYIVDNTVGRLAEEQFSISKDIIKKWKYYIAPEIVSKNEKMQIESLKILDPAMGSGHMLTYAFDILFDVYQELGWSKKESVLSILQNNLYGLEIDDRAGQLAAFALLMKGKEKFPRLFQVLEREENFEMPVISLQESNAISKRMYTMLEECPTLQDLLKAFEDTKEYGSILKIDFFEESILQEEYQKLQEKIQNQGQFSLLNNNEFLEGDLEEDLERLEHIIRQYKIMAQKYDVVITNPPYMGNARMNPKLKTYIEKYYPNVKTDLFSVFFIKCCEMTTENGYLGFMSPFVWMFIKSYEELRTLFIHSKTIISLVQLEYSGFEDATVPICTFILQNTVTKKIGEYIKLSDFKGVKNQPIKTLEAIQNENCTWRYQANQKDFTKIPGSPIAYWVSDRIREIFEKEKKLGEVGEAKQGLATADNNRFVRLWHEIDLQKIGFGMKNSEEALKSKKKWFPYNKGGEKRKWYGNQEYVVNWERDGYEIKHFCDSNGKVRSRPQNTEYYFKKSISWGLITSSGSSFRFYPEGFIYDVSGMSYFIEDKFLTHLGILNTKIYSKLTKLINPTINLQIGDILNLPVANIQKPLFEQLVSLILWISFEEWTSRETSWDFERLSLLNGKTIKEAYDNYCSYWTEQFVQMHKNEEELNRIFIDIYGLQEEMDEKVDFSDITLLKKEASIVENIDSTSSCGYFKNRGVRLEFHSLELVKQFLSYAIGCIMGRYSLDKPGLILANSDDVLTMSSNKITVSGVDGEIRHEILNPSFFPEEFGILSVTTEERFENDIVSRVIAFISAAYGKERLEENLEFITEILGKKAGESHEKVLRNYFIKDFYTDHCQRYQKRPIYWMLHSGKKNGFSALIYLHRYEKDTIARVRSDYLLPYQDFMEQQEAHYSKIASDEISTPKEKKDAQKKVKELHDILKELKEYANKVKHIAEQRISLDLDDGVKVNYEKLGSILKKI</sequence>
<dbReference type="AlphaFoldDB" id="A0A4Q2KUR3"/>
<dbReference type="GO" id="GO:0006304">
    <property type="term" value="P:DNA modification"/>
    <property type="evidence" value="ECO:0007669"/>
    <property type="project" value="InterPro"/>
</dbReference>
<dbReference type="InterPro" id="IPR029063">
    <property type="entry name" value="SAM-dependent_MTases_sf"/>
</dbReference>